<dbReference type="CDD" id="cd18084">
    <property type="entry name" value="RsmE-like"/>
    <property type="match status" value="1"/>
</dbReference>
<keyword evidence="9 12" id="KW-0949">S-adenosyl-L-methionine</keyword>
<protein>
    <recommendedName>
        <fullName evidence="4 12">Ribosomal RNA small subunit methyltransferase E</fullName>
        <ecNumber evidence="3 12">2.1.1.193</ecNumber>
    </recommendedName>
</protein>
<evidence type="ECO:0000256" key="5">
    <source>
        <dbReference type="ARBA" id="ARBA00022490"/>
    </source>
</evidence>
<dbReference type="InterPro" id="IPR015947">
    <property type="entry name" value="PUA-like_sf"/>
</dbReference>
<dbReference type="SUPFAM" id="SSF75217">
    <property type="entry name" value="alpha/beta knot"/>
    <property type="match status" value="1"/>
</dbReference>
<evidence type="ECO:0000256" key="10">
    <source>
        <dbReference type="ARBA" id="ARBA00025699"/>
    </source>
</evidence>
<dbReference type="SUPFAM" id="SSF88697">
    <property type="entry name" value="PUA domain-like"/>
    <property type="match status" value="1"/>
</dbReference>
<keyword evidence="5 12" id="KW-0963">Cytoplasm</keyword>
<name>A0A857DEP0_9FIRM</name>
<evidence type="ECO:0000256" key="7">
    <source>
        <dbReference type="ARBA" id="ARBA00022603"/>
    </source>
</evidence>
<evidence type="ECO:0000256" key="6">
    <source>
        <dbReference type="ARBA" id="ARBA00022552"/>
    </source>
</evidence>
<comment type="similarity">
    <text evidence="2 12">Belongs to the RNA methyltransferase RsmE family.</text>
</comment>
<dbReference type="Gene3D" id="3.40.1280.10">
    <property type="match status" value="1"/>
</dbReference>
<reference evidence="15 16" key="1">
    <citation type="submission" date="2019-12" db="EMBL/GenBank/DDBJ databases">
        <title>Sequence classification of anaerobic respiratory reductive dehalogenases: First we see many, then we see few.</title>
        <authorList>
            <person name="Molenda O."/>
            <person name="Puentes Jacome L.A."/>
            <person name="Cao X."/>
            <person name="Nesbo C.L."/>
            <person name="Tang S."/>
            <person name="Morson N."/>
            <person name="Patron J."/>
            <person name="Lomheim L."/>
            <person name="Wishart D.S."/>
            <person name="Edwards E.A."/>
        </authorList>
    </citation>
    <scope>NUCLEOTIDE SEQUENCE [LARGE SCALE GENOMIC DNA]</scope>
    <source>
        <strain evidence="15 16">12DCA</strain>
    </source>
</reference>
<dbReference type="Proteomes" id="UP000430508">
    <property type="component" value="Chromosome"/>
</dbReference>
<sequence>MHRFKISSREKDTFNITGEELHHLTHVVRLECGAKVMGFDNSGGQWVGVIEELARDSACCRIVEEEFPDVEAKARVYLVMGLAKGEKMEWVIQKGTELGMAGLIPLRTKRSVLQLEGAKARDRVVRWQRIAAEAVKQSHRVIEPEIMEVADWTQLKGLLPAETQWLIPYEDEKTHSLKEVLQGYEPRYPIAVLIGAEGGFAPEEVAWAEEKLQARSVSLGPRILRTETAALAALVMALAYFGDLG</sequence>
<accession>A0A857DEP0</accession>
<evidence type="ECO:0000256" key="4">
    <source>
        <dbReference type="ARBA" id="ARBA00013673"/>
    </source>
</evidence>
<dbReference type="InterPro" id="IPR046887">
    <property type="entry name" value="RsmE_PUA-like"/>
</dbReference>
<dbReference type="GO" id="GO:0005737">
    <property type="term" value="C:cytoplasm"/>
    <property type="evidence" value="ECO:0007669"/>
    <property type="project" value="UniProtKB-SubCell"/>
</dbReference>
<comment type="catalytic activity">
    <reaction evidence="11 12">
        <text>uridine(1498) in 16S rRNA + S-adenosyl-L-methionine = N(3)-methyluridine(1498) in 16S rRNA + S-adenosyl-L-homocysteine + H(+)</text>
        <dbReference type="Rhea" id="RHEA:42920"/>
        <dbReference type="Rhea" id="RHEA-COMP:10283"/>
        <dbReference type="Rhea" id="RHEA-COMP:10284"/>
        <dbReference type="ChEBI" id="CHEBI:15378"/>
        <dbReference type="ChEBI" id="CHEBI:57856"/>
        <dbReference type="ChEBI" id="CHEBI:59789"/>
        <dbReference type="ChEBI" id="CHEBI:65315"/>
        <dbReference type="ChEBI" id="CHEBI:74502"/>
        <dbReference type="EC" id="2.1.1.193"/>
    </reaction>
</comment>
<dbReference type="GO" id="GO:0070042">
    <property type="term" value="F:rRNA (uridine-N3-)-methyltransferase activity"/>
    <property type="evidence" value="ECO:0007669"/>
    <property type="project" value="TreeGrafter"/>
</dbReference>
<dbReference type="NCBIfam" id="TIGR00046">
    <property type="entry name" value="RsmE family RNA methyltransferase"/>
    <property type="match status" value="1"/>
</dbReference>
<dbReference type="InterPro" id="IPR006700">
    <property type="entry name" value="RsmE"/>
</dbReference>
<gene>
    <name evidence="15" type="ORF">GQ588_03265</name>
</gene>
<dbReference type="PANTHER" id="PTHR30027:SF3">
    <property type="entry name" value="16S RRNA (URACIL(1498)-N(3))-METHYLTRANSFERASE"/>
    <property type="match status" value="1"/>
</dbReference>
<evidence type="ECO:0000313" key="16">
    <source>
        <dbReference type="Proteomes" id="UP000430508"/>
    </source>
</evidence>
<evidence type="ECO:0000256" key="12">
    <source>
        <dbReference type="PIRNR" id="PIRNR015601"/>
    </source>
</evidence>
<dbReference type="AlphaFoldDB" id="A0A857DEP0"/>
<dbReference type="PANTHER" id="PTHR30027">
    <property type="entry name" value="RIBOSOMAL RNA SMALL SUBUNIT METHYLTRANSFERASE E"/>
    <property type="match status" value="1"/>
</dbReference>
<comment type="subcellular location">
    <subcellularLocation>
        <location evidence="1 12">Cytoplasm</location>
    </subcellularLocation>
</comment>
<feature type="domain" description="Ribosomal RNA small subunit methyltransferase E methyltransferase" evidence="13">
    <location>
        <begin position="72"/>
        <end position="235"/>
    </location>
</feature>
<dbReference type="Pfam" id="PF20260">
    <property type="entry name" value="PUA_4"/>
    <property type="match status" value="1"/>
</dbReference>
<keyword evidence="6 12" id="KW-0698">rRNA processing</keyword>
<dbReference type="Pfam" id="PF04452">
    <property type="entry name" value="Methyltrans_RNA"/>
    <property type="match status" value="1"/>
</dbReference>
<dbReference type="GO" id="GO:0070475">
    <property type="term" value="P:rRNA base methylation"/>
    <property type="evidence" value="ECO:0007669"/>
    <property type="project" value="TreeGrafter"/>
</dbReference>
<dbReference type="RefSeq" id="WP_015044595.1">
    <property type="nucleotide sequence ID" value="NZ_CP046996.1"/>
</dbReference>
<dbReference type="EMBL" id="CP046996">
    <property type="protein sequence ID" value="QGZ99739.1"/>
    <property type="molecule type" value="Genomic_DNA"/>
</dbReference>
<comment type="function">
    <text evidence="10 12">Specifically methylates the N3 position of the uracil ring of uridine 1498 (m3U1498) in 16S rRNA. Acts on the fully assembled 30S ribosomal subunit.</text>
</comment>
<dbReference type="PIRSF" id="PIRSF015601">
    <property type="entry name" value="MTase_slr0722"/>
    <property type="match status" value="1"/>
</dbReference>
<evidence type="ECO:0000256" key="2">
    <source>
        <dbReference type="ARBA" id="ARBA00005528"/>
    </source>
</evidence>
<organism evidence="15 16">
    <name type="scientific">Dehalobacter restrictus</name>
    <dbReference type="NCBI Taxonomy" id="55583"/>
    <lineage>
        <taxon>Bacteria</taxon>
        <taxon>Bacillati</taxon>
        <taxon>Bacillota</taxon>
        <taxon>Clostridia</taxon>
        <taxon>Eubacteriales</taxon>
        <taxon>Desulfitobacteriaceae</taxon>
        <taxon>Dehalobacter</taxon>
    </lineage>
</organism>
<keyword evidence="7 12" id="KW-0489">Methyltransferase</keyword>
<dbReference type="InterPro" id="IPR029028">
    <property type="entry name" value="Alpha/beta_knot_MTases"/>
</dbReference>
<dbReference type="InterPro" id="IPR029026">
    <property type="entry name" value="tRNA_m1G_MTases_N"/>
</dbReference>
<evidence type="ECO:0000313" key="15">
    <source>
        <dbReference type="EMBL" id="QGZ99739.1"/>
    </source>
</evidence>
<evidence type="ECO:0000256" key="1">
    <source>
        <dbReference type="ARBA" id="ARBA00004496"/>
    </source>
</evidence>
<evidence type="ECO:0000256" key="3">
    <source>
        <dbReference type="ARBA" id="ARBA00012328"/>
    </source>
</evidence>
<evidence type="ECO:0000256" key="9">
    <source>
        <dbReference type="ARBA" id="ARBA00022691"/>
    </source>
</evidence>
<evidence type="ECO:0000259" key="13">
    <source>
        <dbReference type="Pfam" id="PF04452"/>
    </source>
</evidence>
<evidence type="ECO:0000256" key="11">
    <source>
        <dbReference type="ARBA" id="ARBA00047944"/>
    </source>
</evidence>
<evidence type="ECO:0000256" key="8">
    <source>
        <dbReference type="ARBA" id="ARBA00022679"/>
    </source>
</evidence>
<keyword evidence="8 12" id="KW-0808">Transferase</keyword>
<dbReference type="EC" id="2.1.1.193" evidence="3 12"/>
<dbReference type="InterPro" id="IPR046886">
    <property type="entry name" value="RsmE_MTase_dom"/>
</dbReference>
<evidence type="ECO:0000259" key="14">
    <source>
        <dbReference type="Pfam" id="PF20260"/>
    </source>
</evidence>
<feature type="domain" description="Ribosomal RNA small subunit methyltransferase E PUA-like" evidence="14">
    <location>
        <begin position="16"/>
        <end position="62"/>
    </location>
</feature>
<proteinExistence type="inferred from homology"/>